<sequence>SESKYFLEKLIIEGDDNFGKEIMVKSFVLDLAKSCKVLAISLDYVTLKTIHEVYKIMLNGSGKLHLLEDDFMKNELCIAFLQLIGIIYRDGEFFSNKDIEVYKVDVEDGRDLWHIFDANIEIILEENIFTGLFLDGAFSLRLHETQESLENAKSDERMERIDIGPE</sequence>
<keyword evidence="2" id="KW-1185">Reference proteome</keyword>
<evidence type="ECO:0000313" key="1">
    <source>
        <dbReference type="EMBL" id="GMS97465.1"/>
    </source>
</evidence>
<reference evidence="1" key="1">
    <citation type="submission" date="2023-10" db="EMBL/GenBank/DDBJ databases">
        <title>Genome assembly of Pristionchus species.</title>
        <authorList>
            <person name="Yoshida K."/>
            <person name="Sommer R.J."/>
        </authorList>
    </citation>
    <scope>NUCLEOTIDE SEQUENCE</scope>
    <source>
        <strain evidence="1">RS0144</strain>
    </source>
</reference>
<organism evidence="1 2">
    <name type="scientific">Pristionchus entomophagus</name>
    <dbReference type="NCBI Taxonomy" id="358040"/>
    <lineage>
        <taxon>Eukaryota</taxon>
        <taxon>Metazoa</taxon>
        <taxon>Ecdysozoa</taxon>
        <taxon>Nematoda</taxon>
        <taxon>Chromadorea</taxon>
        <taxon>Rhabditida</taxon>
        <taxon>Rhabditina</taxon>
        <taxon>Diplogasteromorpha</taxon>
        <taxon>Diplogasteroidea</taxon>
        <taxon>Neodiplogasteridae</taxon>
        <taxon>Pristionchus</taxon>
    </lineage>
</organism>
<dbReference type="Proteomes" id="UP001432027">
    <property type="component" value="Unassembled WGS sequence"/>
</dbReference>
<feature type="non-terminal residue" evidence="1">
    <location>
        <position position="1"/>
    </location>
</feature>
<dbReference type="EMBL" id="BTSX01000004">
    <property type="protein sequence ID" value="GMS97465.1"/>
    <property type="molecule type" value="Genomic_DNA"/>
</dbReference>
<comment type="caution">
    <text evidence="1">The sequence shown here is derived from an EMBL/GenBank/DDBJ whole genome shotgun (WGS) entry which is preliminary data.</text>
</comment>
<proteinExistence type="predicted"/>
<accession>A0AAV5TSK1</accession>
<name>A0AAV5TSK1_9BILA</name>
<evidence type="ECO:0000313" key="2">
    <source>
        <dbReference type="Proteomes" id="UP001432027"/>
    </source>
</evidence>
<dbReference type="AlphaFoldDB" id="A0AAV5TSK1"/>
<gene>
    <name evidence="1" type="ORF">PENTCL1PPCAC_19640</name>
</gene>
<protein>
    <submittedName>
        <fullName evidence="1">Uncharacterized protein</fullName>
    </submittedName>
</protein>